<accession>A0A699UI10</accession>
<evidence type="ECO:0000313" key="2">
    <source>
        <dbReference type="EMBL" id="GFD21341.1"/>
    </source>
</evidence>
<organism evidence="2">
    <name type="scientific">Tanacetum cinerariifolium</name>
    <name type="common">Dalmatian daisy</name>
    <name type="synonym">Chrysanthemum cinerariifolium</name>
    <dbReference type="NCBI Taxonomy" id="118510"/>
    <lineage>
        <taxon>Eukaryota</taxon>
        <taxon>Viridiplantae</taxon>
        <taxon>Streptophyta</taxon>
        <taxon>Embryophyta</taxon>
        <taxon>Tracheophyta</taxon>
        <taxon>Spermatophyta</taxon>
        <taxon>Magnoliopsida</taxon>
        <taxon>eudicotyledons</taxon>
        <taxon>Gunneridae</taxon>
        <taxon>Pentapetalae</taxon>
        <taxon>asterids</taxon>
        <taxon>campanulids</taxon>
        <taxon>Asterales</taxon>
        <taxon>Asteraceae</taxon>
        <taxon>Asteroideae</taxon>
        <taxon>Anthemideae</taxon>
        <taxon>Anthemidinae</taxon>
        <taxon>Tanacetum</taxon>
    </lineage>
</organism>
<feature type="region of interest" description="Disordered" evidence="1">
    <location>
        <begin position="46"/>
        <end position="70"/>
    </location>
</feature>
<sequence length="70" mass="7413">MKENIHVSNNDPNDPKVSINANVSSELDVSVNSATINDVYMSNSGLGSNGSDSVPEVPVPFDMNPILNPN</sequence>
<feature type="non-terminal residue" evidence="2">
    <location>
        <position position="70"/>
    </location>
</feature>
<protein>
    <submittedName>
        <fullName evidence="2">Uncharacterized protein</fullName>
    </submittedName>
</protein>
<dbReference type="EMBL" id="BKCJ011328965">
    <property type="protein sequence ID" value="GFD21341.1"/>
    <property type="molecule type" value="Genomic_DNA"/>
</dbReference>
<name>A0A699UI10_TANCI</name>
<reference evidence="2" key="1">
    <citation type="journal article" date="2019" name="Sci. Rep.">
        <title>Draft genome of Tanacetum cinerariifolium, the natural source of mosquito coil.</title>
        <authorList>
            <person name="Yamashiro T."/>
            <person name="Shiraishi A."/>
            <person name="Satake H."/>
            <person name="Nakayama K."/>
        </authorList>
    </citation>
    <scope>NUCLEOTIDE SEQUENCE</scope>
</reference>
<evidence type="ECO:0000256" key="1">
    <source>
        <dbReference type="SAM" id="MobiDB-lite"/>
    </source>
</evidence>
<comment type="caution">
    <text evidence="2">The sequence shown here is derived from an EMBL/GenBank/DDBJ whole genome shotgun (WGS) entry which is preliminary data.</text>
</comment>
<dbReference type="AlphaFoldDB" id="A0A699UI10"/>
<proteinExistence type="predicted"/>
<gene>
    <name evidence="2" type="ORF">Tci_893310</name>
</gene>